<keyword evidence="2" id="KW-1185">Reference proteome</keyword>
<comment type="caution">
    <text evidence="1">The sequence shown here is derived from an EMBL/GenBank/DDBJ whole genome shotgun (WGS) entry which is preliminary data.</text>
</comment>
<organism evidence="1 2">
    <name type="scientific">Diphasiastrum complanatum</name>
    <name type="common">Issler's clubmoss</name>
    <name type="synonym">Lycopodium complanatum</name>
    <dbReference type="NCBI Taxonomy" id="34168"/>
    <lineage>
        <taxon>Eukaryota</taxon>
        <taxon>Viridiplantae</taxon>
        <taxon>Streptophyta</taxon>
        <taxon>Embryophyta</taxon>
        <taxon>Tracheophyta</taxon>
        <taxon>Lycopodiopsida</taxon>
        <taxon>Lycopodiales</taxon>
        <taxon>Lycopodiaceae</taxon>
        <taxon>Lycopodioideae</taxon>
        <taxon>Diphasiastrum</taxon>
    </lineage>
</organism>
<proteinExistence type="predicted"/>
<sequence>MTNNLAQNMGGEAPNYAAQPPSFDGVVPNLESQHQDKAYYVNSRANSSRGRCWRVADLVLRILAAALSLTAFATMASDSKSATEIDALGGVFRVNIKYSNFGTMKAVLAANVLVCAYSLAQTLGALVSIVAGHGLLPTPLSEYLSFSFDQFFAYLVLATSAAGAETVHLVNNGFGSVWLSLCKNTGLSGFCTIAAASVSMSFLTFVVVGMSAIESGYFLAKHISRS</sequence>
<reference evidence="2" key="1">
    <citation type="journal article" date="2024" name="Proc. Natl. Acad. Sci. U.S.A.">
        <title>Extraordinary preservation of gene collinearity over three hundred million years revealed in homosporous lycophytes.</title>
        <authorList>
            <person name="Li C."/>
            <person name="Wickell D."/>
            <person name="Kuo L.Y."/>
            <person name="Chen X."/>
            <person name="Nie B."/>
            <person name="Liao X."/>
            <person name="Peng D."/>
            <person name="Ji J."/>
            <person name="Jenkins J."/>
            <person name="Williams M."/>
            <person name="Shu S."/>
            <person name="Plott C."/>
            <person name="Barry K."/>
            <person name="Rajasekar S."/>
            <person name="Grimwood J."/>
            <person name="Han X."/>
            <person name="Sun S."/>
            <person name="Hou Z."/>
            <person name="He W."/>
            <person name="Dai G."/>
            <person name="Sun C."/>
            <person name="Schmutz J."/>
            <person name="Leebens-Mack J.H."/>
            <person name="Li F.W."/>
            <person name="Wang L."/>
        </authorList>
    </citation>
    <scope>NUCLEOTIDE SEQUENCE [LARGE SCALE GENOMIC DNA]</scope>
    <source>
        <strain evidence="2">cv. PW_Plant_1</strain>
    </source>
</reference>
<dbReference type="Proteomes" id="UP001162992">
    <property type="component" value="Chromosome 5"/>
</dbReference>
<evidence type="ECO:0000313" key="2">
    <source>
        <dbReference type="Proteomes" id="UP001162992"/>
    </source>
</evidence>
<gene>
    <name evidence="1" type="ORF">O6H91_05G051500</name>
</gene>
<dbReference type="EMBL" id="CM055096">
    <property type="protein sequence ID" value="KAJ7555705.1"/>
    <property type="molecule type" value="Genomic_DNA"/>
</dbReference>
<accession>A0ACC2DN50</accession>
<protein>
    <submittedName>
        <fullName evidence="1">Uncharacterized protein</fullName>
    </submittedName>
</protein>
<name>A0ACC2DN50_DIPCM</name>
<evidence type="ECO:0000313" key="1">
    <source>
        <dbReference type="EMBL" id="KAJ7555705.1"/>
    </source>
</evidence>